<dbReference type="EMBL" id="GBRH01193074">
    <property type="protein sequence ID" value="JAE04822.1"/>
    <property type="molecule type" value="Transcribed_RNA"/>
</dbReference>
<accession>A0A0A9EXJ9</accession>
<dbReference type="AlphaFoldDB" id="A0A0A9EXJ9"/>
<reference evidence="1" key="2">
    <citation type="journal article" date="2015" name="Data Brief">
        <title>Shoot transcriptome of the giant reed, Arundo donax.</title>
        <authorList>
            <person name="Barrero R.A."/>
            <person name="Guerrero F.D."/>
            <person name="Moolhuijzen P."/>
            <person name="Goolsby J.A."/>
            <person name="Tidwell J."/>
            <person name="Bellgard S.E."/>
            <person name="Bellgard M.I."/>
        </authorList>
    </citation>
    <scope>NUCLEOTIDE SEQUENCE</scope>
    <source>
        <tissue evidence="1">Shoot tissue taken approximately 20 cm above the soil surface</tissue>
    </source>
</reference>
<reference evidence="1" key="1">
    <citation type="submission" date="2014-09" db="EMBL/GenBank/DDBJ databases">
        <authorList>
            <person name="Magalhaes I.L.F."/>
            <person name="Oliveira U."/>
            <person name="Santos F.R."/>
            <person name="Vidigal T.H.D.A."/>
            <person name="Brescovit A.D."/>
            <person name="Santos A.J."/>
        </authorList>
    </citation>
    <scope>NUCLEOTIDE SEQUENCE</scope>
    <source>
        <tissue evidence="1">Shoot tissue taken approximately 20 cm above the soil surface</tissue>
    </source>
</reference>
<organism evidence="1">
    <name type="scientific">Arundo donax</name>
    <name type="common">Giant reed</name>
    <name type="synonym">Donax arundinaceus</name>
    <dbReference type="NCBI Taxonomy" id="35708"/>
    <lineage>
        <taxon>Eukaryota</taxon>
        <taxon>Viridiplantae</taxon>
        <taxon>Streptophyta</taxon>
        <taxon>Embryophyta</taxon>
        <taxon>Tracheophyta</taxon>
        <taxon>Spermatophyta</taxon>
        <taxon>Magnoliopsida</taxon>
        <taxon>Liliopsida</taxon>
        <taxon>Poales</taxon>
        <taxon>Poaceae</taxon>
        <taxon>PACMAD clade</taxon>
        <taxon>Arundinoideae</taxon>
        <taxon>Arundineae</taxon>
        <taxon>Arundo</taxon>
    </lineage>
</organism>
<evidence type="ECO:0000313" key="1">
    <source>
        <dbReference type="EMBL" id="JAE04822.1"/>
    </source>
</evidence>
<name>A0A0A9EXJ9_ARUDO</name>
<sequence>MTSSEEERPTQIPTTFGHLRPGCCDFRCTNWLRTRPGLLAHRRRLLF</sequence>
<protein>
    <submittedName>
        <fullName evidence="1">Uncharacterized protein</fullName>
    </submittedName>
</protein>
<proteinExistence type="predicted"/>